<organism evidence="2 3">
    <name type="scientific">Pycnoporus cinnabarinus</name>
    <name type="common">Cinnabar-red polypore</name>
    <name type="synonym">Trametes cinnabarina</name>
    <dbReference type="NCBI Taxonomy" id="5643"/>
    <lineage>
        <taxon>Eukaryota</taxon>
        <taxon>Fungi</taxon>
        <taxon>Dikarya</taxon>
        <taxon>Basidiomycota</taxon>
        <taxon>Agaricomycotina</taxon>
        <taxon>Agaricomycetes</taxon>
        <taxon>Polyporales</taxon>
        <taxon>Polyporaceae</taxon>
        <taxon>Trametes</taxon>
    </lineage>
</organism>
<dbReference type="EMBL" id="CCBP010000671">
    <property type="protein sequence ID" value="CDO78133.1"/>
    <property type="molecule type" value="Genomic_DNA"/>
</dbReference>
<dbReference type="HOGENOM" id="CLU_883221_0_0_1"/>
<dbReference type="Proteomes" id="UP000029665">
    <property type="component" value="Unassembled WGS sequence"/>
</dbReference>
<dbReference type="PANTHER" id="PTHR19446">
    <property type="entry name" value="REVERSE TRANSCRIPTASES"/>
    <property type="match status" value="1"/>
</dbReference>
<comment type="caution">
    <text evidence="2">The sequence shown here is derived from an EMBL/GenBank/DDBJ whole genome shotgun (WGS) entry which is preliminary data.</text>
</comment>
<evidence type="ECO:0008006" key="4">
    <source>
        <dbReference type="Google" id="ProtNLM"/>
    </source>
</evidence>
<evidence type="ECO:0000313" key="3">
    <source>
        <dbReference type="Proteomes" id="UP000029665"/>
    </source>
</evidence>
<reference evidence="2" key="1">
    <citation type="submission" date="2014-01" db="EMBL/GenBank/DDBJ databases">
        <title>The genome of the white-rot fungus Pycnoporus cinnabarinus: a basidiomycete model with a versatile arsenal for lignocellulosic biomass breakdown.</title>
        <authorList>
            <person name="Levasseur A."/>
            <person name="Lomascolo A."/>
            <person name="Ruiz-Duenas F.J."/>
            <person name="Uzan E."/>
            <person name="Piumi F."/>
            <person name="Kues U."/>
            <person name="Ram A.F.J."/>
            <person name="Murat C."/>
            <person name="Haon M."/>
            <person name="Benoit I."/>
            <person name="Arfi Y."/>
            <person name="Chevret D."/>
            <person name="Drula E."/>
            <person name="Kwon M.J."/>
            <person name="Gouret P."/>
            <person name="Lesage-Meessen L."/>
            <person name="Lombard V."/>
            <person name="Mariette J."/>
            <person name="Noirot C."/>
            <person name="Park J."/>
            <person name="Patyshakuliyeva A."/>
            <person name="Wieneger R.A.B."/>
            <person name="Wosten H.A.B."/>
            <person name="Martin F."/>
            <person name="Coutinho P.M."/>
            <person name="de Vries R."/>
            <person name="Martinez A.T."/>
            <person name="Klopp C."/>
            <person name="Pontarotti P."/>
            <person name="Henrissat B."/>
            <person name="Record E."/>
        </authorList>
    </citation>
    <scope>NUCLEOTIDE SEQUENCE [LARGE SCALE GENOMIC DNA]</scope>
    <source>
        <strain evidence="2">BRFM137</strain>
    </source>
</reference>
<name>A0A060SZX8_PYCCI</name>
<feature type="region of interest" description="Disordered" evidence="1">
    <location>
        <begin position="286"/>
        <end position="315"/>
    </location>
</feature>
<protein>
    <recommendedName>
        <fullName evidence="4">Reverse transcriptase domain-containing protein</fullName>
    </recommendedName>
</protein>
<sequence>MKDYAKKLADSVGSADEDRFRYLYERTRREYKKRDASWKKAQVIKSYERIAADIGEQDYKNAWKRVKAKSNLDNTTGENMPMKPSQPLRDKKNRLQTDPKAIQTVMAEHYKDLLQDDHNGDMRDQNFWESIWGDADEDGQVEEDLAQTQDLAKKITWQECLLAIRAMNGGTSPGVDEVHIDVLKGLVAEECMAELQFQNPHFVRKDNIQVHLAADKLPELPRTPMGKAVYKLLNLSWKLKRLPQAWEENIVVSLFKKGDPENPDNYRGVTLIPVRSEQAYWIENKGASGKAKKPYPSSSRYKKRFEGVTSKVKQL</sequence>
<dbReference type="AlphaFoldDB" id="A0A060SZX8"/>
<keyword evidence="3" id="KW-1185">Reference proteome</keyword>
<dbReference type="OrthoDB" id="2742885at2759"/>
<feature type="region of interest" description="Disordered" evidence="1">
    <location>
        <begin position="70"/>
        <end position="94"/>
    </location>
</feature>
<gene>
    <name evidence="2" type="ORF">BN946_scf184614.g1</name>
</gene>
<evidence type="ECO:0000256" key="1">
    <source>
        <dbReference type="SAM" id="MobiDB-lite"/>
    </source>
</evidence>
<accession>A0A060SZX8</accession>
<proteinExistence type="predicted"/>
<evidence type="ECO:0000313" key="2">
    <source>
        <dbReference type="EMBL" id="CDO78133.1"/>
    </source>
</evidence>
<dbReference type="STRING" id="5643.A0A060SZX8"/>